<dbReference type="InterPro" id="IPR002052">
    <property type="entry name" value="DNA_methylase_N6_adenine_CS"/>
</dbReference>
<dbReference type="PANTHER" id="PTHR30481">
    <property type="entry name" value="DNA ADENINE METHYLASE"/>
    <property type="match status" value="1"/>
</dbReference>
<dbReference type="PROSITE" id="PS00092">
    <property type="entry name" value="N6_MTASE"/>
    <property type="match status" value="1"/>
</dbReference>
<keyword evidence="3" id="KW-0808">Transferase</keyword>
<dbReference type="SUPFAM" id="SSF53335">
    <property type="entry name" value="S-adenosyl-L-methionine-dependent methyltransferases"/>
    <property type="match status" value="1"/>
</dbReference>
<evidence type="ECO:0000313" key="6">
    <source>
        <dbReference type="EMBL" id="GAG50021.1"/>
    </source>
</evidence>
<dbReference type="AlphaFoldDB" id="X0ZPB3"/>
<comment type="catalytic activity">
    <reaction evidence="5">
        <text>a 2'-deoxyadenosine in DNA + S-adenosyl-L-methionine = an N(6)-methyl-2'-deoxyadenosine in DNA + S-adenosyl-L-homocysteine + H(+)</text>
        <dbReference type="Rhea" id="RHEA:15197"/>
        <dbReference type="Rhea" id="RHEA-COMP:12418"/>
        <dbReference type="Rhea" id="RHEA-COMP:12419"/>
        <dbReference type="ChEBI" id="CHEBI:15378"/>
        <dbReference type="ChEBI" id="CHEBI:57856"/>
        <dbReference type="ChEBI" id="CHEBI:59789"/>
        <dbReference type="ChEBI" id="CHEBI:90615"/>
        <dbReference type="ChEBI" id="CHEBI:90616"/>
        <dbReference type="EC" id="2.1.1.72"/>
    </reaction>
</comment>
<dbReference type="GO" id="GO:0006298">
    <property type="term" value="P:mismatch repair"/>
    <property type="evidence" value="ECO:0007669"/>
    <property type="project" value="TreeGrafter"/>
</dbReference>
<dbReference type="EC" id="2.1.1.72" evidence="1"/>
<evidence type="ECO:0000256" key="1">
    <source>
        <dbReference type="ARBA" id="ARBA00011900"/>
    </source>
</evidence>
<dbReference type="GO" id="GO:0032259">
    <property type="term" value="P:methylation"/>
    <property type="evidence" value="ECO:0007669"/>
    <property type="project" value="UniProtKB-KW"/>
</dbReference>
<keyword evidence="4" id="KW-0949">S-adenosyl-L-methionine</keyword>
<dbReference type="Gene3D" id="3.40.50.150">
    <property type="entry name" value="Vaccinia Virus protein VP39"/>
    <property type="match status" value="1"/>
</dbReference>
<dbReference type="GO" id="GO:0009307">
    <property type="term" value="P:DNA restriction-modification system"/>
    <property type="evidence" value="ECO:0007669"/>
    <property type="project" value="InterPro"/>
</dbReference>
<gene>
    <name evidence="6" type="ORF">S01H1_77285</name>
</gene>
<feature type="non-terminal residue" evidence="6">
    <location>
        <position position="1"/>
    </location>
</feature>
<dbReference type="PANTHER" id="PTHR30481:SF3">
    <property type="entry name" value="DNA ADENINE METHYLASE"/>
    <property type="match status" value="1"/>
</dbReference>
<dbReference type="GO" id="GO:0009007">
    <property type="term" value="F:site-specific DNA-methyltransferase (adenine-specific) activity"/>
    <property type="evidence" value="ECO:0007669"/>
    <property type="project" value="UniProtKB-EC"/>
</dbReference>
<reference evidence="6" key="1">
    <citation type="journal article" date="2014" name="Front. Microbiol.">
        <title>High frequency of phylogenetically diverse reductive dehalogenase-homologous genes in deep subseafloor sedimentary metagenomes.</title>
        <authorList>
            <person name="Kawai M."/>
            <person name="Futagami T."/>
            <person name="Toyoda A."/>
            <person name="Takaki Y."/>
            <person name="Nishi S."/>
            <person name="Hori S."/>
            <person name="Arai W."/>
            <person name="Tsubouchi T."/>
            <person name="Morono Y."/>
            <person name="Uchiyama I."/>
            <person name="Ito T."/>
            <person name="Fujiyama A."/>
            <person name="Inagaki F."/>
            <person name="Takami H."/>
        </authorList>
    </citation>
    <scope>NUCLEOTIDE SEQUENCE</scope>
    <source>
        <strain evidence="6">Expedition CK06-06</strain>
    </source>
</reference>
<accession>X0ZPB3</accession>
<dbReference type="NCBIfam" id="TIGR00571">
    <property type="entry name" value="dam"/>
    <property type="match status" value="1"/>
</dbReference>
<name>X0ZPB3_9ZZZZ</name>
<sequence length="174" mass="19781">GLTEVEYAALLLYLNKTAYNGLYRVNSKGEFNVPFGRYVDPTIVKPRSIVRASMLLRNVEIHSEGFGYVMDVTKEGDICYLDPPYHPASDTANFTDYSMNGFKMGDQERLRDLCVELDRRNVTFVLSNSDTEAVRGLYGDIFGFKIVSFKTRRMISSKVSSRASGYDLLITNRR</sequence>
<evidence type="ECO:0000256" key="2">
    <source>
        <dbReference type="ARBA" id="ARBA00022603"/>
    </source>
</evidence>
<dbReference type="InterPro" id="IPR012327">
    <property type="entry name" value="MeTrfase_D12"/>
</dbReference>
<dbReference type="InterPro" id="IPR029063">
    <property type="entry name" value="SAM-dependent_MTases_sf"/>
</dbReference>
<dbReference type="GO" id="GO:1904047">
    <property type="term" value="F:S-adenosyl-L-methionine binding"/>
    <property type="evidence" value="ECO:0007669"/>
    <property type="project" value="TreeGrafter"/>
</dbReference>
<evidence type="ECO:0000256" key="5">
    <source>
        <dbReference type="ARBA" id="ARBA00047942"/>
    </source>
</evidence>
<evidence type="ECO:0000256" key="4">
    <source>
        <dbReference type="ARBA" id="ARBA00022691"/>
    </source>
</evidence>
<protein>
    <recommendedName>
        <fullName evidence="1">site-specific DNA-methyltransferase (adenine-specific)</fullName>
        <ecNumber evidence="1">2.1.1.72</ecNumber>
    </recommendedName>
</protein>
<dbReference type="Pfam" id="PF02086">
    <property type="entry name" value="MethyltransfD12"/>
    <property type="match status" value="1"/>
</dbReference>
<dbReference type="EMBL" id="BARS01051933">
    <property type="protein sequence ID" value="GAG50021.1"/>
    <property type="molecule type" value="Genomic_DNA"/>
</dbReference>
<comment type="caution">
    <text evidence="6">The sequence shown here is derived from an EMBL/GenBank/DDBJ whole genome shotgun (WGS) entry which is preliminary data.</text>
</comment>
<dbReference type="GO" id="GO:0043565">
    <property type="term" value="F:sequence-specific DNA binding"/>
    <property type="evidence" value="ECO:0007669"/>
    <property type="project" value="TreeGrafter"/>
</dbReference>
<keyword evidence="2" id="KW-0489">Methyltransferase</keyword>
<evidence type="ECO:0000256" key="3">
    <source>
        <dbReference type="ARBA" id="ARBA00022679"/>
    </source>
</evidence>
<proteinExistence type="predicted"/>
<organism evidence="6">
    <name type="scientific">marine sediment metagenome</name>
    <dbReference type="NCBI Taxonomy" id="412755"/>
    <lineage>
        <taxon>unclassified sequences</taxon>
        <taxon>metagenomes</taxon>
        <taxon>ecological metagenomes</taxon>
    </lineage>
</organism>